<comment type="similarity">
    <text evidence="2">Belongs to the COQ9 family.</text>
</comment>
<evidence type="ECO:0000256" key="5">
    <source>
        <dbReference type="ARBA" id="ARBA00023121"/>
    </source>
</evidence>
<dbReference type="InterPro" id="IPR013718">
    <property type="entry name" value="COQ9_C"/>
</dbReference>
<sequence length="241" mass="26780">MHADPAREALLDAALPHVAFDGWSHATFRAAIRDSRMEEARARALCPRGALDLAVAFHERGDRRMLEALRAMPLAEMKVREKVTRAVRARIEAIEDVEAVRRGTTFFALPNNAPIGTRLIWGTADAIWDALGDTSRDGNWYTKRATLAGVYGSTVLYWLGDGSMDHEDTWAFLDRRIEDVMRIEKAKAQIDANPVLRTVFAGPRWVMSRVRPPMRVPRVDLPGHVAGANDAALGEDPSRGS</sequence>
<evidence type="ECO:0000256" key="4">
    <source>
        <dbReference type="ARBA" id="ARBA00022946"/>
    </source>
</evidence>
<reference evidence="8 9" key="1">
    <citation type="submission" date="2018-03" db="EMBL/GenBank/DDBJ databases">
        <title>Genomic Encyclopedia of Archaeal and Bacterial Type Strains, Phase II (KMG-II): from individual species to whole genera.</title>
        <authorList>
            <person name="Goeker M."/>
        </authorList>
    </citation>
    <scope>NUCLEOTIDE SEQUENCE [LARGE SCALE GENOMIC DNA]</scope>
    <source>
        <strain evidence="8 9">DSM 29318</strain>
    </source>
</reference>
<organism evidence="8 9">
    <name type="scientific">Hasllibacter halocynthiae</name>
    <dbReference type="NCBI Taxonomy" id="595589"/>
    <lineage>
        <taxon>Bacteria</taxon>
        <taxon>Pseudomonadati</taxon>
        <taxon>Pseudomonadota</taxon>
        <taxon>Alphaproteobacteria</taxon>
        <taxon>Rhodobacterales</taxon>
        <taxon>Roseobacteraceae</taxon>
        <taxon>Hasllibacter</taxon>
    </lineage>
</organism>
<comment type="caution">
    <text evidence="8">The sequence shown here is derived from an EMBL/GenBank/DDBJ whole genome shotgun (WGS) entry which is preliminary data.</text>
</comment>
<dbReference type="PANTHER" id="PTHR21427:SF19">
    <property type="entry name" value="UBIQUINONE BIOSYNTHESIS PROTEIN COQ9, MITOCHONDRIAL"/>
    <property type="match status" value="1"/>
</dbReference>
<dbReference type="EMBL" id="PVTT01000002">
    <property type="protein sequence ID" value="PRY93669.1"/>
    <property type="molecule type" value="Genomic_DNA"/>
</dbReference>
<comment type="function">
    <text evidence="6">Membrane-associated protein that warps the membrane surface to access and bind aromatic isoprenes with high specificity, including ubiquinone (CoQ) isoprene intermediates and presents them directly to COQ7, therefore facilitating the COQ7-mediated hydroxylase step. Participates in the biosynthesis of coenzyme Q, also named ubiquinone, an essential lipid-soluble electron transporter for aerobic cellular respiration.</text>
</comment>
<proteinExistence type="inferred from homology"/>
<evidence type="ECO:0000256" key="6">
    <source>
        <dbReference type="ARBA" id="ARBA00058104"/>
    </source>
</evidence>
<evidence type="ECO:0000256" key="1">
    <source>
        <dbReference type="ARBA" id="ARBA00004749"/>
    </source>
</evidence>
<gene>
    <name evidence="8" type="ORF">BCF33_2550</name>
</gene>
<dbReference type="GO" id="GO:0006744">
    <property type="term" value="P:ubiquinone biosynthetic process"/>
    <property type="evidence" value="ECO:0007669"/>
    <property type="project" value="UniProtKB-KW"/>
</dbReference>
<evidence type="ECO:0000313" key="8">
    <source>
        <dbReference type="EMBL" id="PRY93669.1"/>
    </source>
</evidence>
<evidence type="ECO:0000313" key="9">
    <source>
        <dbReference type="Proteomes" id="UP000238801"/>
    </source>
</evidence>
<dbReference type="NCBIfam" id="TIGR02396">
    <property type="entry name" value="diverge_rpsU"/>
    <property type="match status" value="1"/>
</dbReference>
<feature type="domain" description="COQ9 C-terminal" evidence="7">
    <location>
        <begin position="116"/>
        <end position="184"/>
    </location>
</feature>
<dbReference type="Pfam" id="PF08511">
    <property type="entry name" value="COQ9"/>
    <property type="match status" value="1"/>
</dbReference>
<keyword evidence="3" id="KW-0831">Ubiquinone biosynthesis</keyword>
<dbReference type="GO" id="GO:0008289">
    <property type="term" value="F:lipid binding"/>
    <property type="evidence" value="ECO:0007669"/>
    <property type="project" value="UniProtKB-KW"/>
</dbReference>
<evidence type="ECO:0000256" key="2">
    <source>
        <dbReference type="ARBA" id="ARBA00010766"/>
    </source>
</evidence>
<evidence type="ECO:0000259" key="7">
    <source>
        <dbReference type="Pfam" id="PF08511"/>
    </source>
</evidence>
<keyword evidence="4" id="KW-0809">Transit peptide</keyword>
<dbReference type="OrthoDB" id="7201143at2"/>
<keyword evidence="8" id="KW-0830">Ubiquinone</keyword>
<name>A0A2T0X401_9RHOB</name>
<accession>A0A2T0X401</accession>
<dbReference type="PANTHER" id="PTHR21427">
    <property type="entry name" value="UBIQUINONE BIOSYNTHESIS PROTEIN COQ9, MITOCHONDRIAL"/>
    <property type="match status" value="1"/>
</dbReference>
<dbReference type="Gene3D" id="1.10.357.10">
    <property type="entry name" value="Tetracycline Repressor, domain 2"/>
    <property type="match status" value="1"/>
</dbReference>
<dbReference type="Proteomes" id="UP000238801">
    <property type="component" value="Unassembled WGS sequence"/>
</dbReference>
<keyword evidence="9" id="KW-1185">Reference proteome</keyword>
<keyword evidence="5" id="KW-0446">Lipid-binding</keyword>
<protein>
    <submittedName>
        <fullName evidence="8">Ubiquinone biosynthesis protein COQ9</fullName>
    </submittedName>
</protein>
<evidence type="ECO:0000256" key="3">
    <source>
        <dbReference type="ARBA" id="ARBA00022688"/>
    </source>
</evidence>
<dbReference type="AlphaFoldDB" id="A0A2T0X401"/>
<dbReference type="InterPro" id="IPR012762">
    <property type="entry name" value="Ubiq_biosynth_COQ9"/>
</dbReference>
<comment type="pathway">
    <text evidence="1">Cofactor biosynthesis; ubiquinone biosynthesis.</text>
</comment>
<dbReference type="RefSeq" id="WP_106161235.1">
    <property type="nucleotide sequence ID" value="NZ_PVTT01000002.1"/>
</dbReference>